<dbReference type="Gene3D" id="3.40.630.30">
    <property type="match status" value="1"/>
</dbReference>
<feature type="domain" description="N-acetyltransferase" evidence="1">
    <location>
        <begin position="82"/>
        <end position="224"/>
    </location>
</feature>
<sequence length="224" mass="23965">MAPGQVGRAAIVVAPRAYPGGVPDLETELVLRADDPRCGRVVADGWELVATSWGARLEVDPADDRAIARLRDLADRPPVRGYLVREIAPRDIPDLLALDARTAADYPGGVATHHEPLDEAAARALLGRGRAWGIWYADALVAVTVTLLAGDRVETDFTAVHPDHRGRGLATALKATSVLAHVEQGRTLFGTGGADANRASLAMNRAVGYQITETWHTYRAPTAR</sequence>
<dbReference type="Proteomes" id="UP000319516">
    <property type="component" value="Unassembled WGS sequence"/>
</dbReference>
<keyword evidence="3" id="KW-1185">Reference proteome</keyword>
<dbReference type="PROSITE" id="PS51186">
    <property type="entry name" value="GNAT"/>
    <property type="match status" value="1"/>
</dbReference>
<evidence type="ECO:0000259" key="1">
    <source>
        <dbReference type="PROSITE" id="PS51186"/>
    </source>
</evidence>
<proteinExistence type="predicted"/>
<dbReference type="Pfam" id="PF00583">
    <property type="entry name" value="Acetyltransf_1"/>
    <property type="match status" value="1"/>
</dbReference>
<evidence type="ECO:0000313" key="3">
    <source>
        <dbReference type="Proteomes" id="UP000319516"/>
    </source>
</evidence>
<dbReference type="OrthoDB" id="9799092at2"/>
<dbReference type="AlphaFoldDB" id="A0A542YMX4"/>
<keyword evidence="2" id="KW-0808">Transferase</keyword>
<accession>A0A542YMX4</accession>
<evidence type="ECO:0000313" key="2">
    <source>
        <dbReference type="EMBL" id="TQL49324.1"/>
    </source>
</evidence>
<protein>
    <submittedName>
        <fullName evidence="2">Acetyltransferase (GNAT) family protein</fullName>
    </submittedName>
</protein>
<name>A0A542YMX4_9MICO</name>
<comment type="caution">
    <text evidence="2">The sequence shown here is derived from an EMBL/GenBank/DDBJ whole genome shotgun (WGS) entry which is preliminary data.</text>
</comment>
<dbReference type="InterPro" id="IPR016181">
    <property type="entry name" value="Acyl_CoA_acyltransferase"/>
</dbReference>
<reference evidence="2 3" key="1">
    <citation type="submission" date="2019-06" db="EMBL/GenBank/DDBJ databases">
        <title>Sequencing the genomes of 1000 actinobacteria strains.</title>
        <authorList>
            <person name="Klenk H.-P."/>
        </authorList>
    </citation>
    <scope>NUCLEOTIDE SEQUENCE [LARGE SCALE GENOMIC DNA]</scope>
    <source>
        <strain evidence="2 3">DSM 12335</strain>
    </source>
</reference>
<dbReference type="InterPro" id="IPR000182">
    <property type="entry name" value="GNAT_dom"/>
</dbReference>
<dbReference type="SUPFAM" id="SSF55729">
    <property type="entry name" value="Acyl-CoA N-acyltransferases (Nat)"/>
    <property type="match status" value="1"/>
</dbReference>
<dbReference type="EMBL" id="VFOP01000001">
    <property type="protein sequence ID" value="TQL49324.1"/>
    <property type="molecule type" value="Genomic_DNA"/>
</dbReference>
<gene>
    <name evidence="2" type="ORF">FB467_0392</name>
</gene>
<dbReference type="GO" id="GO:0016747">
    <property type="term" value="F:acyltransferase activity, transferring groups other than amino-acyl groups"/>
    <property type="evidence" value="ECO:0007669"/>
    <property type="project" value="InterPro"/>
</dbReference>
<organism evidence="2 3">
    <name type="scientific">Ornithinicoccus hortensis</name>
    <dbReference type="NCBI Taxonomy" id="82346"/>
    <lineage>
        <taxon>Bacteria</taxon>
        <taxon>Bacillati</taxon>
        <taxon>Actinomycetota</taxon>
        <taxon>Actinomycetes</taxon>
        <taxon>Micrococcales</taxon>
        <taxon>Intrasporangiaceae</taxon>
        <taxon>Ornithinicoccus</taxon>
    </lineage>
</organism>